<accession>A0ABS5EWU3</accession>
<comment type="similarity">
    <text evidence="1">Belongs to the 'GDXG' lipolytic enzyme family.</text>
</comment>
<dbReference type="PANTHER" id="PTHR48081:SF30">
    <property type="entry name" value="ACETYL-HYDROLASE LIPR-RELATED"/>
    <property type="match status" value="1"/>
</dbReference>
<comment type="caution">
    <text evidence="4">The sequence shown here is derived from an EMBL/GenBank/DDBJ whole genome shotgun (WGS) entry which is preliminary data.</text>
</comment>
<protein>
    <submittedName>
        <fullName evidence="4">Alpha/beta hydrolase</fullName>
    </submittedName>
</protein>
<evidence type="ECO:0000313" key="4">
    <source>
        <dbReference type="EMBL" id="MBR0664764.1"/>
    </source>
</evidence>
<dbReference type="Pfam" id="PF07859">
    <property type="entry name" value="Abhydrolase_3"/>
    <property type="match status" value="1"/>
</dbReference>
<keyword evidence="2 4" id="KW-0378">Hydrolase</keyword>
<organism evidence="4 5">
    <name type="scientific">Plastoroseomonas hellenica</name>
    <dbReference type="NCBI Taxonomy" id="2687306"/>
    <lineage>
        <taxon>Bacteria</taxon>
        <taxon>Pseudomonadati</taxon>
        <taxon>Pseudomonadota</taxon>
        <taxon>Alphaproteobacteria</taxon>
        <taxon>Acetobacterales</taxon>
        <taxon>Acetobacteraceae</taxon>
        <taxon>Plastoroseomonas</taxon>
    </lineage>
</organism>
<dbReference type="GO" id="GO:0016787">
    <property type="term" value="F:hydrolase activity"/>
    <property type="evidence" value="ECO:0007669"/>
    <property type="project" value="UniProtKB-KW"/>
</dbReference>
<name>A0ABS5EWU3_9PROT</name>
<dbReference type="Gene3D" id="3.40.50.1820">
    <property type="entry name" value="alpha/beta hydrolase"/>
    <property type="match status" value="1"/>
</dbReference>
<reference evidence="5" key="1">
    <citation type="journal article" date="2021" name="Syst. Appl. Microbiol.">
        <title>Roseomonas hellenica sp. nov., isolated from roots of wild-growing Alkanna tinctoria.</title>
        <authorList>
            <person name="Rat A."/>
            <person name="Naranjo H.D."/>
            <person name="Lebbe L."/>
            <person name="Cnockaert M."/>
            <person name="Krigas N."/>
            <person name="Grigoriadou K."/>
            <person name="Maloupa E."/>
            <person name="Willems A."/>
        </authorList>
    </citation>
    <scope>NUCLEOTIDE SEQUENCE [LARGE SCALE GENOMIC DNA]</scope>
    <source>
        <strain evidence="5">LMG 31523</strain>
    </source>
</reference>
<evidence type="ECO:0000256" key="2">
    <source>
        <dbReference type="ARBA" id="ARBA00022801"/>
    </source>
</evidence>
<dbReference type="InterPro" id="IPR029058">
    <property type="entry name" value="AB_hydrolase_fold"/>
</dbReference>
<dbReference type="Proteomes" id="UP001196870">
    <property type="component" value="Unassembled WGS sequence"/>
</dbReference>
<evidence type="ECO:0000313" key="5">
    <source>
        <dbReference type="Proteomes" id="UP001196870"/>
    </source>
</evidence>
<gene>
    <name evidence="4" type="ORF">GXW71_10420</name>
</gene>
<dbReference type="PANTHER" id="PTHR48081">
    <property type="entry name" value="AB HYDROLASE SUPERFAMILY PROTEIN C4A8.06C"/>
    <property type="match status" value="1"/>
</dbReference>
<dbReference type="EMBL" id="JAAGBB010000010">
    <property type="protein sequence ID" value="MBR0664764.1"/>
    <property type="molecule type" value="Genomic_DNA"/>
</dbReference>
<dbReference type="InterPro" id="IPR013094">
    <property type="entry name" value="AB_hydrolase_3"/>
</dbReference>
<sequence>MSLFEDLNTDPAETEVIRITADERAREAALRERFASFWKSASGEPRVIYDAFIAATPLATEVTLDAVEEDGVRGWWVRPTHAHPAQAILYIHGGGYGLGSARAYRGFVSQIVSRTQVPALAIDYPLAPEASLPAAPVAALTAWRWLVNQRCNQIAVVGDSAGGGLTLVTLAELGRRTVGPAPIAGVVFSPWADLAFTGASMTDSAVTDPLITHDYLQDCARKYLGNVGPTDPLASPLFGEFRGLPPLLIQVGTDERLLDDARQFAKRAAQAGVRVRCEVWEGMHHVFQLDVAHLESSRAALDRTARFLRGAFNA</sequence>
<dbReference type="InterPro" id="IPR050300">
    <property type="entry name" value="GDXG_lipolytic_enzyme"/>
</dbReference>
<keyword evidence="5" id="KW-1185">Reference proteome</keyword>
<dbReference type="SUPFAM" id="SSF53474">
    <property type="entry name" value="alpha/beta-Hydrolases"/>
    <property type="match status" value="1"/>
</dbReference>
<proteinExistence type="inferred from homology"/>
<feature type="domain" description="Alpha/beta hydrolase fold-3" evidence="3">
    <location>
        <begin position="88"/>
        <end position="288"/>
    </location>
</feature>
<dbReference type="RefSeq" id="WP_211852427.1">
    <property type="nucleotide sequence ID" value="NZ_JAAGBB010000010.1"/>
</dbReference>
<evidence type="ECO:0000256" key="1">
    <source>
        <dbReference type="ARBA" id="ARBA00010515"/>
    </source>
</evidence>
<evidence type="ECO:0000259" key="3">
    <source>
        <dbReference type="Pfam" id="PF07859"/>
    </source>
</evidence>